<feature type="transmembrane region" description="Helical" evidence="5">
    <location>
        <begin position="92"/>
        <end position="115"/>
    </location>
</feature>
<gene>
    <name evidence="7" type="ORF">GCM10009844_13890</name>
</gene>
<protein>
    <recommendedName>
        <fullName evidence="6">DUF202 domain-containing protein</fullName>
    </recommendedName>
</protein>
<dbReference type="RefSeq" id="WP_344149459.1">
    <property type="nucleotide sequence ID" value="NZ_BAAAQR010000003.1"/>
</dbReference>
<comment type="caution">
    <text evidence="7">The sequence shown here is derived from an EMBL/GenBank/DDBJ whole genome shotgun (WGS) entry which is preliminary data.</text>
</comment>
<comment type="subcellular location">
    <subcellularLocation>
        <location evidence="1">Endomembrane system</location>
        <topology evidence="1">Multi-pass membrane protein</topology>
    </subcellularLocation>
</comment>
<dbReference type="EMBL" id="BAAAQR010000003">
    <property type="protein sequence ID" value="GAA2142577.1"/>
    <property type="molecule type" value="Genomic_DNA"/>
</dbReference>
<evidence type="ECO:0000256" key="1">
    <source>
        <dbReference type="ARBA" id="ARBA00004127"/>
    </source>
</evidence>
<reference evidence="8" key="1">
    <citation type="journal article" date="2019" name="Int. J. Syst. Evol. Microbiol.">
        <title>The Global Catalogue of Microorganisms (GCM) 10K type strain sequencing project: providing services to taxonomists for standard genome sequencing and annotation.</title>
        <authorList>
            <consortium name="The Broad Institute Genomics Platform"/>
            <consortium name="The Broad Institute Genome Sequencing Center for Infectious Disease"/>
            <person name="Wu L."/>
            <person name="Ma J."/>
        </authorList>
    </citation>
    <scope>NUCLEOTIDE SEQUENCE [LARGE SCALE GENOMIC DNA]</scope>
    <source>
        <strain evidence="8">JCM 16022</strain>
    </source>
</reference>
<evidence type="ECO:0000256" key="2">
    <source>
        <dbReference type="ARBA" id="ARBA00022692"/>
    </source>
</evidence>
<keyword evidence="3 5" id="KW-1133">Transmembrane helix</keyword>
<evidence type="ECO:0000256" key="3">
    <source>
        <dbReference type="ARBA" id="ARBA00022989"/>
    </source>
</evidence>
<organism evidence="7 8">
    <name type="scientific">Nocardioides koreensis</name>
    <dbReference type="NCBI Taxonomy" id="433651"/>
    <lineage>
        <taxon>Bacteria</taxon>
        <taxon>Bacillati</taxon>
        <taxon>Actinomycetota</taxon>
        <taxon>Actinomycetes</taxon>
        <taxon>Propionibacteriales</taxon>
        <taxon>Nocardioidaceae</taxon>
        <taxon>Nocardioides</taxon>
    </lineage>
</organism>
<name>A0ABP5L9X1_9ACTN</name>
<proteinExistence type="predicted"/>
<dbReference type="Pfam" id="PF02656">
    <property type="entry name" value="DUF202"/>
    <property type="match status" value="1"/>
</dbReference>
<accession>A0ABP5L9X1</accession>
<evidence type="ECO:0000256" key="4">
    <source>
        <dbReference type="ARBA" id="ARBA00023136"/>
    </source>
</evidence>
<evidence type="ECO:0000313" key="8">
    <source>
        <dbReference type="Proteomes" id="UP001501771"/>
    </source>
</evidence>
<feature type="domain" description="DUF202" evidence="6">
    <location>
        <begin position="19"/>
        <end position="81"/>
    </location>
</feature>
<feature type="transmembrane region" description="Helical" evidence="5">
    <location>
        <begin position="52"/>
        <end position="72"/>
    </location>
</feature>
<keyword evidence="2 5" id="KW-0812">Transmembrane</keyword>
<sequence>MIFRRLLGDPDRSGQSRDAGLQAERTAMAWQRTALGVGGVSALLLHQTGGRLLGALPGLLGLLVALVLLVLTELRYEQTLRRVDAGETPSDAVPILVLACTVTGLAVSAIALITLSEVLG</sequence>
<keyword evidence="4 5" id="KW-0472">Membrane</keyword>
<dbReference type="InterPro" id="IPR003807">
    <property type="entry name" value="DUF202"/>
</dbReference>
<evidence type="ECO:0000313" key="7">
    <source>
        <dbReference type="EMBL" id="GAA2142577.1"/>
    </source>
</evidence>
<evidence type="ECO:0000259" key="6">
    <source>
        <dbReference type="Pfam" id="PF02656"/>
    </source>
</evidence>
<dbReference type="Proteomes" id="UP001501771">
    <property type="component" value="Unassembled WGS sequence"/>
</dbReference>
<keyword evidence="8" id="KW-1185">Reference proteome</keyword>
<evidence type="ECO:0000256" key="5">
    <source>
        <dbReference type="SAM" id="Phobius"/>
    </source>
</evidence>